<gene>
    <name evidence="2" type="ORF">ACHAWO_006327</name>
</gene>
<dbReference type="Gene3D" id="3.40.50.150">
    <property type="entry name" value="Vaccinia Virus protein VP39"/>
    <property type="match status" value="1"/>
</dbReference>
<comment type="caution">
    <text evidence="2">The sequence shown here is derived from an EMBL/GenBank/DDBJ whole genome shotgun (WGS) entry which is preliminary data.</text>
</comment>
<evidence type="ECO:0000313" key="3">
    <source>
        <dbReference type="Proteomes" id="UP001530400"/>
    </source>
</evidence>
<accession>A0ABD3NJ67</accession>
<organism evidence="2 3">
    <name type="scientific">Cyclotella atomus</name>
    <dbReference type="NCBI Taxonomy" id="382360"/>
    <lineage>
        <taxon>Eukaryota</taxon>
        <taxon>Sar</taxon>
        <taxon>Stramenopiles</taxon>
        <taxon>Ochrophyta</taxon>
        <taxon>Bacillariophyta</taxon>
        <taxon>Coscinodiscophyceae</taxon>
        <taxon>Thalassiosirophycidae</taxon>
        <taxon>Stephanodiscales</taxon>
        <taxon>Stephanodiscaceae</taxon>
        <taxon>Cyclotella</taxon>
    </lineage>
</organism>
<dbReference type="AlphaFoldDB" id="A0ABD3NJ67"/>
<dbReference type="SUPFAM" id="SSF53335">
    <property type="entry name" value="S-adenosyl-L-methionine-dependent methyltransferases"/>
    <property type="match status" value="1"/>
</dbReference>
<name>A0ABD3NJ67_9STRA</name>
<reference evidence="2 3" key="1">
    <citation type="submission" date="2024-10" db="EMBL/GenBank/DDBJ databases">
        <title>Updated reference genomes for cyclostephanoid diatoms.</title>
        <authorList>
            <person name="Roberts W.R."/>
            <person name="Alverson A.J."/>
        </authorList>
    </citation>
    <scope>NUCLEOTIDE SEQUENCE [LARGE SCALE GENOMIC DNA]</scope>
    <source>
        <strain evidence="2 3">AJA010-31</strain>
    </source>
</reference>
<evidence type="ECO:0000259" key="1">
    <source>
        <dbReference type="Pfam" id="PF08241"/>
    </source>
</evidence>
<dbReference type="EMBL" id="JALLPJ020001243">
    <property type="protein sequence ID" value="KAL3773205.1"/>
    <property type="molecule type" value="Genomic_DNA"/>
</dbReference>
<sequence>MSLMKRFNVHSIREAIRRLQLKHTDTFVEIGAGNGDGLAALFDMDKASSLTQSKMPQRVVLIEISEPFREKLHKLIEQANSDTAHIEIHSEDCVSMPYLNDNSVNKIFGFNLVYFLHPLDTYLQEMKRVLKPGGMVVFGCKFGSLPKEGETKEFVNTNRNEICAALSRQGFDVTMNKVVVDKENEMSNYIEIVGMKPFDVAEWERQNLVAVMESSQ</sequence>
<keyword evidence="3" id="KW-1185">Reference proteome</keyword>
<evidence type="ECO:0000313" key="2">
    <source>
        <dbReference type="EMBL" id="KAL3773205.1"/>
    </source>
</evidence>
<dbReference type="InterPro" id="IPR029063">
    <property type="entry name" value="SAM-dependent_MTases_sf"/>
</dbReference>
<protein>
    <recommendedName>
        <fullName evidence="1">Methyltransferase type 11 domain-containing protein</fullName>
    </recommendedName>
</protein>
<dbReference type="InterPro" id="IPR013216">
    <property type="entry name" value="Methyltransf_11"/>
</dbReference>
<dbReference type="Proteomes" id="UP001530400">
    <property type="component" value="Unassembled WGS sequence"/>
</dbReference>
<proteinExistence type="predicted"/>
<feature type="domain" description="Methyltransferase type 11" evidence="1">
    <location>
        <begin position="29"/>
        <end position="138"/>
    </location>
</feature>
<dbReference type="CDD" id="cd02440">
    <property type="entry name" value="AdoMet_MTases"/>
    <property type="match status" value="1"/>
</dbReference>
<dbReference type="Pfam" id="PF08241">
    <property type="entry name" value="Methyltransf_11"/>
    <property type="match status" value="1"/>
</dbReference>